<sequence length="202" mass="23101">MQLTYYTLRLLCCQAVLTTLIMETYKKNWFKYLVGFIACLLIRLIPFRPPNIEPILATQMPFSKAYGKIAGFLFAFLSMVFYDIITSKVGMWTFITASTYGFLGLWASLYFKNKNNSSWNYAKFAVMGTLVFDIITGLSVGPLLFHQPFMEALAGQIPFTALHLAGNVGFAVIFSPLIYRFVIENKKFETHSLMMIFNPKRV</sequence>
<dbReference type="Pfam" id="PF07155">
    <property type="entry name" value="ECF-ribofla_trS"/>
    <property type="match status" value="1"/>
</dbReference>
<evidence type="ECO:0000256" key="1">
    <source>
        <dbReference type="SAM" id="Phobius"/>
    </source>
</evidence>
<proteinExistence type="predicted"/>
<organism evidence="2 3">
    <name type="scientific">Candidatus Nomurabacteria bacterium RIFCSPHIGHO2_02_FULL_41_18</name>
    <dbReference type="NCBI Taxonomy" id="1801754"/>
    <lineage>
        <taxon>Bacteria</taxon>
        <taxon>Candidatus Nomuraibacteriota</taxon>
    </lineage>
</organism>
<dbReference type="AlphaFoldDB" id="A0A1F6W5Y5"/>
<evidence type="ECO:0000313" key="2">
    <source>
        <dbReference type="EMBL" id="OGI77176.1"/>
    </source>
</evidence>
<name>A0A1F6W5Y5_9BACT</name>
<keyword evidence="1" id="KW-1133">Transmembrane helix</keyword>
<keyword evidence="1" id="KW-0812">Transmembrane</keyword>
<evidence type="ECO:0008006" key="4">
    <source>
        <dbReference type="Google" id="ProtNLM"/>
    </source>
</evidence>
<dbReference type="InterPro" id="IPR009825">
    <property type="entry name" value="ECF_substrate-spec-like"/>
</dbReference>
<feature type="transmembrane region" description="Helical" evidence="1">
    <location>
        <begin position="91"/>
        <end position="112"/>
    </location>
</feature>
<comment type="caution">
    <text evidence="2">The sequence shown here is derived from an EMBL/GenBank/DDBJ whole genome shotgun (WGS) entry which is preliminary data.</text>
</comment>
<feature type="transmembrane region" description="Helical" evidence="1">
    <location>
        <begin position="29"/>
        <end position="45"/>
    </location>
</feature>
<feature type="transmembrane region" description="Helical" evidence="1">
    <location>
        <begin position="157"/>
        <end position="179"/>
    </location>
</feature>
<dbReference type="GO" id="GO:0016020">
    <property type="term" value="C:membrane"/>
    <property type="evidence" value="ECO:0007669"/>
    <property type="project" value="InterPro"/>
</dbReference>
<accession>A0A1F6W5Y5</accession>
<protein>
    <recommendedName>
        <fullName evidence="4">Rod shape-determining protein MreD</fullName>
    </recommendedName>
</protein>
<evidence type="ECO:0000313" key="3">
    <source>
        <dbReference type="Proteomes" id="UP000177777"/>
    </source>
</evidence>
<reference evidence="2 3" key="1">
    <citation type="journal article" date="2016" name="Nat. Commun.">
        <title>Thousands of microbial genomes shed light on interconnected biogeochemical processes in an aquifer system.</title>
        <authorList>
            <person name="Anantharaman K."/>
            <person name="Brown C.T."/>
            <person name="Hug L.A."/>
            <person name="Sharon I."/>
            <person name="Castelle C.J."/>
            <person name="Probst A.J."/>
            <person name="Thomas B.C."/>
            <person name="Singh A."/>
            <person name="Wilkins M.J."/>
            <person name="Karaoz U."/>
            <person name="Brodie E.L."/>
            <person name="Williams K.H."/>
            <person name="Hubbard S.S."/>
            <person name="Banfield J.F."/>
        </authorList>
    </citation>
    <scope>NUCLEOTIDE SEQUENCE [LARGE SCALE GENOMIC DNA]</scope>
</reference>
<feature type="transmembrane region" description="Helical" evidence="1">
    <location>
        <begin position="124"/>
        <end position="145"/>
    </location>
</feature>
<dbReference type="Proteomes" id="UP000177777">
    <property type="component" value="Unassembled WGS sequence"/>
</dbReference>
<dbReference type="Gene3D" id="1.10.1760.20">
    <property type="match status" value="1"/>
</dbReference>
<gene>
    <name evidence="2" type="ORF">A3D42_00025</name>
</gene>
<keyword evidence="1" id="KW-0472">Membrane</keyword>
<dbReference type="STRING" id="1801754.A3D42_00025"/>
<dbReference type="EMBL" id="MFUE01000018">
    <property type="protein sequence ID" value="OGI77176.1"/>
    <property type="molecule type" value="Genomic_DNA"/>
</dbReference>